<evidence type="ECO:0000256" key="2">
    <source>
        <dbReference type="ARBA" id="ARBA00022801"/>
    </source>
</evidence>
<reference evidence="4" key="1">
    <citation type="journal article" date="2019" name="Int. J. Syst. Evol. Microbiol.">
        <title>The Global Catalogue of Microorganisms (GCM) 10K type strain sequencing project: providing services to taxonomists for standard genome sequencing and annotation.</title>
        <authorList>
            <consortium name="The Broad Institute Genomics Platform"/>
            <consortium name="The Broad Institute Genome Sequencing Center for Infectious Disease"/>
            <person name="Wu L."/>
            <person name="Ma J."/>
        </authorList>
    </citation>
    <scope>NUCLEOTIDE SEQUENCE [LARGE SCALE GENOMIC DNA]</scope>
    <source>
        <strain evidence="4">KCTC 52473</strain>
    </source>
</reference>
<name>A0ABV7FPW6_9ALTE</name>
<dbReference type="GO" id="GO:0016787">
    <property type="term" value="F:hydrolase activity"/>
    <property type="evidence" value="ECO:0007669"/>
    <property type="project" value="UniProtKB-KW"/>
</dbReference>
<dbReference type="PROSITE" id="PS01091">
    <property type="entry name" value="TATD_3"/>
    <property type="match status" value="1"/>
</dbReference>
<accession>A0ABV7FPW6</accession>
<protein>
    <submittedName>
        <fullName evidence="3">TatD family hydrolase</fullName>
    </submittedName>
</protein>
<keyword evidence="4" id="KW-1185">Reference proteome</keyword>
<sequence>MFDAGVNLLDKRFDPFAVIENAIEAGISGLLVISSDLDESQAAQDFCNQYTSKACQLRFTAGVHPHAAKTWDSQSSHQLKLIAADKLCVAIGECGLDFNRNFSSPEEQEYAFTEQLKLAKCLSMGLYLHERDAFKQQLQLLNKYAGDVRFKIAHCFTGNEVQLSAYLAMGCYIGITGWLDDEKRAFDLRSAVKNLPLHRLLLETDAPYLFPKSIRPRAKNNEPKFLGAIASVFAALTNNDIVDVKQASMFNAAKLFLSD</sequence>
<comment type="caution">
    <text evidence="3">The sequence shown here is derived from an EMBL/GenBank/DDBJ whole genome shotgun (WGS) entry which is preliminary data.</text>
</comment>
<dbReference type="InterPro" id="IPR001130">
    <property type="entry name" value="TatD-like"/>
</dbReference>
<evidence type="ECO:0000256" key="1">
    <source>
        <dbReference type="ARBA" id="ARBA00009275"/>
    </source>
</evidence>
<dbReference type="Proteomes" id="UP001595478">
    <property type="component" value="Unassembled WGS sequence"/>
</dbReference>
<dbReference type="PANTHER" id="PTHR46124:SF2">
    <property type="entry name" value="D-AMINOACYL-TRNA DEACYLASE"/>
    <property type="match status" value="1"/>
</dbReference>
<proteinExistence type="inferred from homology"/>
<dbReference type="CDD" id="cd01310">
    <property type="entry name" value="TatD_DNAse"/>
    <property type="match status" value="1"/>
</dbReference>
<keyword evidence="2 3" id="KW-0378">Hydrolase</keyword>
<dbReference type="Gene3D" id="3.20.20.140">
    <property type="entry name" value="Metal-dependent hydrolases"/>
    <property type="match status" value="1"/>
</dbReference>
<comment type="similarity">
    <text evidence="1">Belongs to the metallo-dependent hydrolases superfamily. TatD-type hydrolase family.</text>
</comment>
<organism evidence="3 4">
    <name type="scientific">Agaribacter flavus</name>
    <dbReference type="NCBI Taxonomy" id="1902781"/>
    <lineage>
        <taxon>Bacteria</taxon>
        <taxon>Pseudomonadati</taxon>
        <taxon>Pseudomonadota</taxon>
        <taxon>Gammaproteobacteria</taxon>
        <taxon>Alteromonadales</taxon>
        <taxon>Alteromonadaceae</taxon>
        <taxon>Agaribacter</taxon>
    </lineage>
</organism>
<dbReference type="PANTHER" id="PTHR46124">
    <property type="entry name" value="D-AMINOACYL-TRNA DEACYLASE"/>
    <property type="match status" value="1"/>
</dbReference>
<dbReference type="InterPro" id="IPR032466">
    <property type="entry name" value="Metal_Hydrolase"/>
</dbReference>
<dbReference type="SUPFAM" id="SSF51556">
    <property type="entry name" value="Metallo-dependent hydrolases"/>
    <property type="match status" value="1"/>
</dbReference>
<dbReference type="PIRSF" id="PIRSF005902">
    <property type="entry name" value="DNase_TatD"/>
    <property type="match status" value="1"/>
</dbReference>
<dbReference type="Pfam" id="PF01026">
    <property type="entry name" value="TatD_DNase"/>
    <property type="match status" value="1"/>
</dbReference>
<dbReference type="InterPro" id="IPR018228">
    <property type="entry name" value="DNase_TatD-rel_CS"/>
</dbReference>
<gene>
    <name evidence="3" type="ORF">ACFOHL_12080</name>
</gene>
<dbReference type="EMBL" id="JBHRSW010000021">
    <property type="protein sequence ID" value="MFC3122359.1"/>
    <property type="molecule type" value="Genomic_DNA"/>
</dbReference>
<dbReference type="RefSeq" id="WP_376920492.1">
    <property type="nucleotide sequence ID" value="NZ_JBHRSW010000021.1"/>
</dbReference>
<evidence type="ECO:0000313" key="3">
    <source>
        <dbReference type="EMBL" id="MFC3122359.1"/>
    </source>
</evidence>
<evidence type="ECO:0000313" key="4">
    <source>
        <dbReference type="Proteomes" id="UP001595478"/>
    </source>
</evidence>